<protein>
    <submittedName>
        <fullName evidence="1">CxxH/CxxC protein</fullName>
    </submittedName>
</protein>
<dbReference type="EMBL" id="BORB01000050">
    <property type="protein sequence ID" value="GIN59581.1"/>
    <property type="molecule type" value="Genomic_DNA"/>
</dbReference>
<dbReference type="InterPro" id="IPR025626">
    <property type="entry name" value="YyzF"/>
</dbReference>
<evidence type="ECO:0000313" key="1">
    <source>
        <dbReference type="EMBL" id="GIN59581.1"/>
    </source>
</evidence>
<organism evidence="1 2">
    <name type="scientific">Lederbergia ruris</name>
    <dbReference type="NCBI Taxonomy" id="217495"/>
    <lineage>
        <taxon>Bacteria</taxon>
        <taxon>Bacillati</taxon>
        <taxon>Bacillota</taxon>
        <taxon>Bacilli</taxon>
        <taxon>Bacillales</taxon>
        <taxon>Bacillaceae</taxon>
        <taxon>Lederbergia</taxon>
    </lineage>
</organism>
<sequence>MKVYCCEEHVELALDVIVDECETAPIMEKLQTGRDLSTTCEYCRNEAAYLVGN</sequence>
<accession>A0ABQ4KPZ6</accession>
<comment type="caution">
    <text evidence="1">The sequence shown here is derived from an EMBL/GenBank/DDBJ whole genome shotgun (WGS) entry which is preliminary data.</text>
</comment>
<name>A0ABQ4KPZ6_9BACI</name>
<dbReference type="NCBIfam" id="TIGR04129">
    <property type="entry name" value="CxxH_BA5709"/>
    <property type="match status" value="1"/>
</dbReference>
<evidence type="ECO:0000313" key="2">
    <source>
        <dbReference type="Proteomes" id="UP000679950"/>
    </source>
</evidence>
<dbReference type="Pfam" id="PF14116">
    <property type="entry name" value="YyzF"/>
    <property type="match status" value="1"/>
</dbReference>
<proteinExistence type="predicted"/>
<keyword evidence="2" id="KW-1185">Reference proteome</keyword>
<reference evidence="1 2" key="1">
    <citation type="submission" date="2021-03" db="EMBL/GenBank/DDBJ databases">
        <title>Antimicrobial resistance genes in bacteria isolated from Japanese honey, and their potential for conferring macrolide and lincosamide resistance in the American foulbrood pathogen Paenibacillus larvae.</title>
        <authorList>
            <person name="Okamoto M."/>
            <person name="Kumagai M."/>
            <person name="Kanamori H."/>
            <person name="Takamatsu D."/>
        </authorList>
    </citation>
    <scope>NUCLEOTIDE SEQUENCE [LARGE SCALE GENOMIC DNA]</scope>
    <source>
        <strain evidence="1 2">J8TS2</strain>
    </source>
</reference>
<dbReference type="Proteomes" id="UP000679950">
    <property type="component" value="Unassembled WGS sequence"/>
</dbReference>
<gene>
    <name evidence="1" type="ORF">J8TS2_39000</name>
</gene>
<dbReference type="RefSeq" id="WP_158324198.1">
    <property type="nucleotide sequence ID" value="NZ_BORB01000050.1"/>
</dbReference>